<dbReference type="EMBL" id="SBLB01000002">
    <property type="protein sequence ID" value="RYC70489.1"/>
    <property type="molecule type" value="Genomic_DNA"/>
</dbReference>
<dbReference type="AlphaFoldDB" id="A0A4Q2UUE2"/>
<gene>
    <name evidence="3" type="ORF">EQG79_11605</name>
</gene>
<protein>
    <submittedName>
        <fullName evidence="3">SgcJ/EcaC family oxidoreductase</fullName>
    </submittedName>
</protein>
<reference evidence="3 4" key="1">
    <citation type="submission" date="2019-01" db="EMBL/GenBank/DDBJ databases">
        <title>Spirosoma flava sp. nov., a propanil-degrading bacterium isolated from herbicide-contaminated soil.</title>
        <authorList>
            <person name="Zhang L."/>
            <person name="Jiang J.-D."/>
        </authorList>
    </citation>
    <scope>NUCLEOTIDE SEQUENCE [LARGE SCALE GENOMIC DNA]</scope>
    <source>
        <strain evidence="3 4">TY50</strain>
    </source>
</reference>
<evidence type="ECO:0000259" key="2">
    <source>
        <dbReference type="Pfam" id="PF14534"/>
    </source>
</evidence>
<evidence type="ECO:0000313" key="3">
    <source>
        <dbReference type="EMBL" id="RYC70489.1"/>
    </source>
</evidence>
<dbReference type="InterPro" id="IPR011944">
    <property type="entry name" value="Steroid_delta5-4_isomerase"/>
</dbReference>
<sequence>MNRTTMKSLILISTLTSLVLLFATPMQAQQNADSLAIQTILQEEVTSWNSGDAVTYSKRFAETGTFTNIRGMFFTGHQQFLDRHVEIFKGMFANTVLQQQVVSFRFLGPDVAVVETLTQVAGFPKGGGPKAIHVDDKGRLHTRLLQVFQKQTGNWKIVVYHNVDLKPDTPVPALR</sequence>
<dbReference type="InterPro" id="IPR032710">
    <property type="entry name" value="NTF2-like_dom_sf"/>
</dbReference>
<keyword evidence="4" id="KW-1185">Reference proteome</keyword>
<dbReference type="InterPro" id="IPR027843">
    <property type="entry name" value="DUF4440"/>
</dbReference>
<proteinExistence type="predicted"/>
<feature type="domain" description="DUF4440" evidence="2">
    <location>
        <begin position="37"/>
        <end position="157"/>
    </location>
</feature>
<organism evidence="3 4">
    <name type="scientific">Spirosoma sordidisoli</name>
    <dbReference type="NCBI Taxonomy" id="2502893"/>
    <lineage>
        <taxon>Bacteria</taxon>
        <taxon>Pseudomonadati</taxon>
        <taxon>Bacteroidota</taxon>
        <taxon>Cytophagia</taxon>
        <taxon>Cytophagales</taxon>
        <taxon>Cytophagaceae</taxon>
        <taxon>Spirosoma</taxon>
    </lineage>
</organism>
<comment type="caution">
    <text evidence="3">The sequence shown here is derived from an EMBL/GenBank/DDBJ whole genome shotgun (WGS) entry which is preliminary data.</text>
</comment>
<dbReference type="NCBIfam" id="TIGR02246">
    <property type="entry name" value="SgcJ/EcaC family oxidoreductase"/>
    <property type="match status" value="1"/>
</dbReference>
<feature type="signal peptide" evidence="1">
    <location>
        <begin position="1"/>
        <end position="28"/>
    </location>
</feature>
<feature type="chain" id="PRO_5020324197" evidence="1">
    <location>
        <begin position="29"/>
        <end position="175"/>
    </location>
</feature>
<keyword evidence="1" id="KW-0732">Signal</keyword>
<dbReference type="Gene3D" id="3.10.450.50">
    <property type="match status" value="1"/>
</dbReference>
<dbReference type="Pfam" id="PF14534">
    <property type="entry name" value="DUF4440"/>
    <property type="match status" value="1"/>
</dbReference>
<dbReference type="Proteomes" id="UP000290407">
    <property type="component" value="Unassembled WGS sequence"/>
</dbReference>
<evidence type="ECO:0000256" key="1">
    <source>
        <dbReference type="SAM" id="SignalP"/>
    </source>
</evidence>
<evidence type="ECO:0000313" key="4">
    <source>
        <dbReference type="Proteomes" id="UP000290407"/>
    </source>
</evidence>
<name>A0A4Q2UUE2_9BACT</name>
<accession>A0A4Q2UUE2</accession>
<dbReference type="SUPFAM" id="SSF54427">
    <property type="entry name" value="NTF2-like"/>
    <property type="match status" value="1"/>
</dbReference>